<evidence type="ECO:0008006" key="4">
    <source>
        <dbReference type="Google" id="ProtNLM"/>
    </source>
</evidence>
<keyword evidence="3" id="KW-1185">Reference proteome</keyword>
<reference evidence="2 3" key="1">
    <citation type="submission" date="2021-03" db="EMBL/GenBank/DDBJ databases">
        <title>Sequencing the genomes of 1000 actinobacteria strains.</title>
        <authorList>
            <person name="Klenk H.-P."/>
        </authorList>
    </citation>
    <scope>NUCLEOTIDE SEQUENCE [LARGE SCALE GENOMIC DNA]</scope>
    <source>
        <strain evidence="2 3">DSM 14566</strain>
    </source>
</reference>
<evidence type="ECO:0000313" key="3">
    <source>
        <dbReference type="Proteomes" id="UP001519290"/>
    </source>
</evidence>
<comment type="caution">
    <text evidence="2">The sequence shown here is derived from an EMBL/GenBank/DDBJ whole genome shotgun (WGS) entry which is preliminary data.</text>
</comment>
<dbReference type="RefSeq" id="WP_245354107.1">
    <property type="nucleotide sequence ID" value="NZ_BAAAJW010000007.1"/>
</dbReference>
<sequence>MSPSSAATGSPRRGRSRWRRALDPPPPPPRTGLCAAWSHHAAELAVPIGASLQRWEENPSTWAMVQEQLLARLLPGIFLPPDLLGTAVHRALALGCALGGQLQSYHVIAGPSAAWVLLGGSPPAPAELLTSAHRDSILGATVRTARLHPHEVETIGGAPVTAPLRTAVDLLRFCPDRVAEPALRGLVDSGHVTEPEIRRRVARMGRHPGARTAKERVEELLGEHLPAA</sequence>
<name>A0ABS4X2B8_9MICO</name>
<accession>A0ABS4X2B8</accession>
<feature type="region of interest" description="Disordered" evidence="1">
    <location>
        <begin position="1"/>
        <end position="31"/>
    </location>
</feature>
<organism evidence="2 3">
    <name type="scientific">Brachybacterium sacelli</name>
    <dbReference type="NCBI Taxonomy" id="173364"/>
    <lineage>
        <taxon>Bacteria</taxon>
        <taxon>Bacillati</taxon>
        <taxon>Actinomycetota</taxon>
        <taxon>Actinomycetes</taxon>
        <taxon>Micrococcales</taxon>
        <taxon>Dermabacteraceae</taxon>
        <taxon>Brachybacterium</taxon>
    </lineage>
</organism>
<proteinExistence type="predicted"/>
<gene>
    <name evidence="2" type="ORF">JOF43_002559</name>
</gene>
<dbReference type="Proteomes" id="UP001519290">
    <property type="component" value="Unassembled WGS sequence"/>
</dbReference>
<evidence type="ECO:0000313" key="2">
    <source>
        <dbReference type="EMBL" id="MBP2382602.1"/>
    </source>
</evidence>
<protein>
    <recommendedName>
        <fullName evidence="4">AbiEi antitoxin C-terminal domain-containing protein</fullName>
    </recommendedName>
</protein>
<dbReference type="EMBL" id="JAGIOD010000001">
    <property type="protein sequence ID" value="MBP2382602.1"/>
    <property type="molecule type" value="Genomic_DNA"/>
</dbReference>
<evidence type="ECO:0000256" key="1">
    <source>
        <dbReference type="SAM" id="MobiDB-lite"/>
    </source>
</evidence>